<protein>
    <submittedName>
        <fullName evidence="1">Uncharacterized protein</fullName>
    </submittedName>
</protein>
<sequence length="145" mass="16308">MVTSRPLPAGELHIRRLRSANKEGTLATPVHRTIETLEIEPAVIMKGHSDHLIQKGIYEQLESVVSTMRECTNFDKNQITLSGLCMYLRNTHCGGRTVFCVYATRYHSAIATHAILRSSRRSWAAVSVKLVSGFFGRKTHVVRET</sequence>
<dbReference type="STRING" id="1314783.A0A165SNH6"/>
<evidence type="ECO:0000313" key="2">
    <source>
        <dbReference type="Proteomes" id="UP000076727"/>
    </source>
</evidence>
<dbReference type="GO" id="GO:0004360">
    <property type="term" value="F:glutamine-fructose-6-phosphate transaminase (isomerizing) activity"/>
    <property type="evidence" value="ECO:0007669"/>
    <property type="project" value="TreeGrafter"/>
</dbReference>
<accession>A0A165SNH6</accession>
<evidence type="ECO:0000313" key="1">
    <source>
        <dbReference type="EMBL" id="KZT72259.1"/>
    </source>
</evidence>
<dbReference type="GO" id="GO:0006487">
    <property type="term" value="P:protein N-linked glycosylation"/>
    <property type="evidence" value="ECO:0007669"/>
    <property type="project" value="TreeGrafter"/>
</dbReference>
<proteinExistence type="predicted"/>
<dbReference type="GO" id="GO:0006002">
    <property type="term" value="P:fructose 6-phosphate metabolic process"/>
    <property type="evidence" value="ECO:0007669"/>
    <property type="project" value="TreeGrafter"/>
</dbReference>
<dbReference type="GO" id="GO:0006047">
    <property type="term" value="P:UDP-N-acetylglucosamine metabolic process"/>
    <property type="evidence" value="ECO:0007669"/>
    <property type="project" value="TreeGrafter"/>
</dbReference>
<dbReference type="AlphaFoldDB" id="A0A165SNH6"/>
<dbReference type="EMBL" id="KV429041">
    <property type="protein sequence ID" value="KZT72259.1"/>
    <property type="molecule type" value="Genomic_DNA"/>
</dbReference>
<dbReference type="Gene3D" id="3.40.50.10490">
    <property type="entry name" value="Glucose-6-phosphate isomerase like protein, domain 1"/>
    <property type="match status" value="1"/>
</dbReference>
<reference evidence="1 2" key="1">
    <citation type="journal article" date="2016" name="Mol. Biol. Evol.">
        <title>Comparative Genomics of Early-Diverging Mushroom-Forming Fungi Provides Insights into the Origins of Lignocellulose Decay Capabilities.</title>
        <authorList>
            <person name="Nagy L.G."/>
            <person name="Riley R."/>
            <person name="Tritt A."/>
            <person name="Adam C."/>
            <person name="Daum C."/>
            <person name="Floudas D."/>
            <person name="Sun H."/>
            <person name="Yadav J.S."/>
            <person name="Pangilinan J."/>
            <person name="Larsson K.H."/>
            <person name="Matsuura K."/>
            <person name="Barry K."/>
            <person name="Labutti K."/>
            <person name="Kuo R."/>
            <person name="Ohm R.A."/>
            <person name="Bhattacharya S.S."/>
            <person name="Shirouzu T."/>
            <person name="Yoshinaga Y."/>
            <person name="Martin F.M."/>
            <person name="Grigoriev I.V."/>
            <person name="Hibbett D.S."/>
        </authorList>
    </citation>
    <scope>NUCLEOTIDE SEQUENCE [LARGE SCALE GENOMIC DNA]</scope>
    <source>
        <strain evidence="1 2">L-15889</strain>
    </source>
</reference>
<organism evidence="1 2">
    <name type="scientific">Daedalea quercina L-15889</name>
    <dbReference type="NCBI Taxonomy" id="1314783"/>
    <lineage>
        <taxon>Eukaryota</taxon>
        <taxon>Fungi</taxon>
        <taxon>Dikarya</taxon>
        <taxon>Basidiomycota</taxon>
        <taxon>Agaricomycotina</taxon>
        <taxon>Agaricomycetes</taxon>
        <taxon>Polyporales</taxon>
        <taxon>Fomitopsis</taxon>
    </lineage>
</organism>
<keyword evidence="2" id="KW-1185">Reference proteome</keyword>
<dbReference type="PANTHER" id="PTHR10937:SF0">
    <property type="entry name" value="GLUTAMINE--FRUCTOSE-6-PHOSPHATE TRANSAMINASE (ISOMERIZING)"/>
    <property type="match status" value="1"/>
</dbReference>
<dbReference type="OrthoDB" id="2665331at2759"/>
<gene>
    <name evidence="1" type="ORF">DAEQUDRAFT_26141</name>
</gene>
<name>A0A165SNH6_9APHY</name>
<dbReference type="Proteomes" id="UP000076727">
    <property type="component" value="Unassembled WGS sequence"/>
</dbReference>
<dbReference type="PANTHER" id="PTHR10937">
    <property type="entry name" value="GLUCOSAMINE--FRUCTOSE-6-PHOSPHATE AMINOTRANSFERASE, ISOMERIZING"/>
    <property type="match status" value="1"/>
</dbReference>